<feature type="region of interest" description="Disordered" evidence="1">
    <location>
        <begin position="1"/>
        <end position="52"/>
    </location>
</feature>
<evidence type="ECO:0000313" key="3">
    <source>
        <dbReference type="Proteomes" id="UP000053237"/>
    </source>
</evidence>
<comment type="caution">
    <text evidence="2">The sequence shown here is derived from an EMBL/GenBank/DDBJ whole genome shotgun (WGS) entry which is preliminary data.</text>
</comment>
<dbReference type="OrthoDB" id="2148418at2759"/>
<dbReference type="Proteomes" id="UP000053237">
    <property type="component" value="Unassembled WGS sequence"/>
</dbReference>
<keyword evidence="3" id="KW-1185">Reference proteome</keyword>
<protein>
    <submittedName>
        <fullName evidence="2">Uncharacterized protein</fullName>
    </submittedName>
</protein>
<proteinExistence type="predicted"/>
<feature type="compositionally biased region" description="Basic and acidic residues" evidence="1">
    <location>
        <begin position="1"/>
        <end position="10"/>
    </location>
</feature>
<dbReference type="InParanoid" id="A0A024GIS0"/>
<sequence length="91" mass="10215">MRNDSKRIPRAEFNSTDAQNRAIEKENAHPSADGNHTNFKRCSSDSGTHTTRLPAMLRSLVLNYLIHDEKISSNHQHVCKLKAPFTQSGGK</sequence>
<organism evidence="2 3">
    <name type="scientific">Albugo candida</name>
    <dbReference type="NCBI Taxonomy" id="65357"/>
    <lineage>
        <taxon>Eukaryota</taxon>
        <taxon>Sar</taxon>
        <taxon>Stramenopiles</taxon>
        <taxon>Oomycota</taxon>
        <taxon>Peronosporomycetes</taxon>
        <taxon>Albuginales</taxon>
        <taxon>Albuginaceae</taxon>
        <taxon>Albugo</taxon>
    </lineage>
</organism>
<evidence type="ECO:0000313" key="2">
    <source>
        <dbReference type="EMBL" id="CCI46601.1"/>
    </source>
</evidence>
<dbReference type="AlphaFoldDB" id="A0A024GIS0"/>
<gene>
    <name evidence="2" type="ORF">BN9_075440</name>
</gene>
<reference evidence="2 3" key="1">
    <citation type="submission" date="2012-05" db="EMBL/GenBank/DDBJ databases">
        <title>Recombination and specialization in a pathogen metapopulation.</title>
        <authorList>
            <person name="Gardiner A."/>
            <person name="Kemen E."/>
            <person name="Schultz-Larsen T."/>
            <person name="MacLean D."/>
            <person name="Van Oosterhout C."/>
            <person name="Jones J.D.G."/>
        </authorList>
    </citation>
    <scope>NUCLEOTIDE SEQUENCE [LARGE SCALE GENOMIC DNA]</scope>
    <source>
        <strain evidence="2 3">Ac Nc2</strain>
    </source>
</reference>
<dbReference type="EMBL" id="CAIX01000133">
    <property type="protein sequence ID" value="CCI46601.1"/>
    <property type="molecule type" value="Genomic_DNA"/>
</dbReference>
<accession>A0A024GIS0</accession>
<name>A0A024GIS0_9STRA</name>
<feature type="compositionally biased region" description="Polar residues" evidence="1">
    <location>
        <begin position="34"/>
        <end position="51"/>
    </location>
</feature>
<evidence type="ECO:0000256" key="1">
    <source>
        <dbReference type="SAM" id="MobiDB-lite"/>
    </source>
</evidence>